<evidence type="ECO:0000259" key="3">
    <source>
        <dbReference type="PROSITE" id="PS50102"/>
    </source>
</evidence>
<dbReference type="InterPro" id="IPR012677">
    <property type="entry name" value="Nucleotide-bd_a/b_plait_sf"/>
</dbReference>
<proteinExistence type="predicted"/>
<dbReference type="EMBL" id="AHMS02000030">
    <property type="protein sequence ID" value="EMN17097.1"/>
    <property type="molecule type" value="Genomic_DNA"/>
</dbReference>
<keyword evidence="1" id="KW-0694">RNA-binding</keyword>
<dbReference type="SUPFAM" id="SSF54928">
    <property type="entry name" value="RNA-binding domain, RBD"/>
    <property type="match status" value="1"/>
</dbReference>
<dbReference type="Pfam" id="PF00076">
    <property type="entry name" value="RRM_1"/>
    <property type="match status" value="1"/>
</dbReference>
<dbReference type="Gene3D" id="3.30.70.330">
    <property type="match status" value="1"/>
</dbReference>
<dbReference type="PANTHER" id="PTHR48025">
    <property type="entry name" value="OS02G0815200 PROTEIN"/>
    <property type="match status" value="1"/>
</dbReference>
<dbReference type="InterPro" id="IPR035979">
    <property type="entry name" value="RBD_domain_sf"/>
</dbReference>
<evidence type="ECO:0000313" key="4">
    <source>
        <dbReference type="EMBL" id="EMN17097.1"/>
    </source>
</evidence>
<feature type="region of interest" description="Disordered" evidence="2">
    <location>
        <begin position="103"/>
        <end position="139"/>
    </location>
</feature>
<gene>
    <name evidence="4" type="ORF">LEP1GSC056_1492</name>
</gene>
<dbReference type="Proteomes" id="UP000012166">
    <property type="component" value="Unassembled WGS sequence"/>
</dbReference>
<protein>
    <recommendedName>
        <fullName evidence="3">RRM domain-containing protein</fullName>
    </recommendedName>
</protein>
<reference evidence="4 5" key="1">
    <citation type="submission" date="2013-01" db="EMBL/GenBank/DDBJ databases">
        <authorList>
            <person name="Harkins D.M."/>
            <person name="Durkin A.S."/>
            <person name="Brinkac L.M."/>
            <person name="Haft D.H."/>
            <person name="Selengut J.D."/>
            <person name="Sanka R."/>
            <person name="DePew J."/>
            <person name="Purushe J."/>
            <person name="Hartskeerl R.A."/>
            <person name="Ahmed A."/>
            <person name="van der Linden H."/>
            <person name="Goris M.G.A."/>
            <person name="Vinetz J.M."/>
            <person name="Sutton G.G."/>
            <person name="Nierman W.C."/>
            <person name="Fouts D.E."/>
        </authorList>
    </citation>
    <scope>NUCLEOTIDE SEQUENCE [LARGE SCALE GENOMIC DNA]</scope>
    <source>
        <strain evidence="4 5">Brem 328</strain>
    </source>
</reference>
<organism evidence="4 5">
    <name type="scientific">Leptospira borgpetersenii str. Brem 328</name>
    <dbReference type="NCBI Taxonomy" id="1049780"/>
    <lineage>
        <taxon>Bacteria</taxon>
        <taxon>Pseudomonadati</taxon>
        <taxon>Spirochaetota</taxon>
        <taxon>Spirochaetia</taxon>
        <taxon>Leptospirales</taxon>
        <taxon>Leptospiraceae</taxon>
        <taxon>Leptospira</taxon>
    </lineage>
</organism>
<name>A0ABC9SH69_LEPBO</name>
<evidence type="ECO:0000256" key="2">
    <source>
        <dbReference type="SAM" id="MobiDB-lite"/>
    </source>
</evidence>
<dbReference type="InterPro" id="IPR000504">
    <property type="entry name" value="RRM_dom"/>
</dbReference>
<dbReference type="GO" id="GO:0003723">
    <property type="term" value="F:RNA binding"/>
    <property type="evidence" value="ECO:0007669"/>
    <property type="project" value="UniProtKB-KW"/>
</dbReference>
<dbReference type="AlphaFoldDB" id="A0ABC9SH69"/>
<sequence length="139" mass="15108">MVFNKIGFYKLILEKGKIMKISVGNLPQELTEDELKKIFSEFGTVQEVHIKKDKTTGRSLSYGSVEMDDSAGTKAIAALNKKEIQGKQIAVIDSEELKREFEKKQSVKGGGASGKIHGNQSKFGGFSGAGVRRTGGRGK</sequence>
<evidence type="ECO:0000313" key="5">
    <source>
        <dbReference type="Proteomes" id="UP000012166"/>
    </source>
</evidence>
<dbReference type="PANTHER" id="PTHR48025:SF1">
    <property type="entry name" value="RRM DOMAIN-CONTAINING PROTEIN"/>
    <property type="match status" value="1"/>
</dbReference>
<dbReference type="InterPro" id="IPR050502">
    <property type="entry name" value="Euk_RNA-bind_prot"/>
</dbReference>
<dbReference type="SMART" id="SM00360">
    <property type="entry name" value="RRM"/>
    <property type="match status" value="1"/>
</dbReference>
<evidence type="ECO:0000256" key="1">
    <source>
        <dbReference type="ARBA" id="ARBA00022884"/>
    </source>
</evidence>
<dbReference type="PROSITE" id="PS50102">
    <property type="entry name" value="RRM"/>
    <property type="match status" value="1"/>
</dbReference>
<feature type="domain" description="RRM" evidence="3">
    <location>
        <begin position="19"/>
        <end position="96"/>
    </location>
</feature>
<accession>A0ABC9SH69</accession>
<comment type="caution">
    <text evidence="4">The sequence shown here is derived from an EMBL/GenBank/DDBJ whole genome shotgun (WGS) entry which is preliminary data.</text>
</comment>